<evidence type="ECO:0000313" key="2">
    <source>
        <dbReference type="EMBL" id="ERG95068.1"/>
    </source>
</evidence>
<evidence type="ECO:0000313" key="3">
    <source>
        <dbReference type="Proteomes" id="UP000030710"/>
    </source>
</evidence>
<feature type="domain" description="DUF7350" evidence="1">
    <location>
        <begin position="235"/>
        <end position="360"/>
    </location>
</feature>
<gene>
    <name evidence="2" type="ORF">J07HQW2_01513</name>
</gene>
<dbReference type="RefSeq" id="WP_021054557.1">
    <property type="nucleotide sequence ID" value="NZ_KE356561.1"/>
</dbReference>
<dbReference type="STRING" id="1238425.J07HQW2_01513"/>
<dbReference type="InterPro" id="IPR055774">
    <property type="entry name" value="DUF7350"/>
</dbReference>
<dbReference type="eggNOG" id="arCOG04511">
    <property type="taxonomic scope" value="Archaea"/>
</dbReference>
<reference evidence="2 3" key="1">
    <citation type="journal article" date="2013" name="PLoS ONE">
        <title>Assembly-driven community genomics of a hypersaline microbial ecosystem.</title>
        <authorList>
            <person name="Podell S."/>
            <person name="Ugalde J.A."/>
            <person name="Narasingarao P."/>
            <person name="Banfield J.F."/>
            <person name="Heidelberg K.B."/>
            <person name="Allen E.E."/>
        </authorList>
    </citation>
    <scope>NUCLEOTIDE SEQUENCE [LARGE SCALE GENOMIC DNA]</scope>
    <source>
        <strain evidence="3">J07HQW2</strain>
    </source>
</reference>
<dbReference type="EMBL" id="KE356561">
    <property type="protein sequence ID" value="ERG95068.1"/>
    <property type="molecule type" value="Genomic_DNA"/>
</dbReference>
<protein>
    <recommendedName>
        <fullName evidence="1">DUF7350 domain-containing protein</fullName>
    </recommendedName>
</protein>
<proteinExistence type="predicted"/>
<evidence type="ECO:0000259" key="1">
    <source>
        <dbReference type="Pfam" id="PF24041"/>
    </source>
</evidence>
<dbReference type="PROSITE" id="PS51257">
    <property type="entry name" value="PROKAR_LIPOPROTEIN"/>
    <property type="match status" value="1"/>
</dbReference>
<dbReference type="Gene3D" id="2.60.40.2480">
    <property type="entry name" value="Periplasmic metal-binding protein Tp34-type"/>
    <property type="match status" value="1"/>
</dbReference>
<sequence>MSSSFTRRGLLASVTSLALAGSTGCLQQIGFERRSAWRDPPLASDRPDGVYIPAITEGMGMYGQTTAGRYGVALMYSYPHRFWTLAGQENQKTPVEPDDDIHLMAALWDKKSNQPLPIDSGVTISVRRDGELITQEVAYPMISQQMGLHYGSNYSLNGEGEYTAQISIGGMSFYRSGSFADAFESATTAIIPFTFTIDKLYDISIEEPKDGGTPGAIDPVSMSGVPIGQAPSIDAFPGHHAGTVVTDDAHLEVFVMTQERSERDTETPYLIVSARTPYNNIILPMMQLETTISQNEASITTKTLTRTLDPDLGYHYGASIPNLTQLSDELMLEIKTTIPPQIARHDGYETAFMNMDPVSLPLQIK</sequence>
<accession>U1NE89</accession>
<dbReference type="Pfam" id="PF24041">
    <property type="entry name" value="DUF7350"/>
    <property type="match status" value="1"/>
</dbReference>
<name>U1NE89_9EURY</name>
<dbReference type="Proteomes" id="UP000030710">
    <property type="component" value="Unassembled WGS sequence"/>
</dbReference>
<organism evidence="2 3">
    <name type="scientific">Haloquadratum walsbyi J07HQW2</name>
    <dbReference type="NCBI Taxonomy" id="1238425"/>
    <lineage>
        <taxon>Archaea</taxon>
        <taxon>Methanobacteriati</taxon>
        <taxon>Methanobacteriota</taxon>
        <taxon>Stenosarchaea group</taxon>
        <taxon>Halobacteria</taxon>
        <taxon>Halobacteriales</taxon>
        <taxon>Haloferacaceae</taxon>
        <taxon>Haloquadratum</taxon>
    </lineage>
</organism>
<dbReference type="AlphaFoldDB" id="U1NE89"/>
<dbReference type="InterPro" id="IPR038482">
    <property type="entry name" value="Tp34-type_sf"/>
</dbReference>
<dbReference type="HOGENOM" id="CLU_043006_0_0_2"/>